<evidence type="ECO:0000313" key="4">
    <source>
        <dbReference type="Proteomes" id="UP001596053"/>
    </source>
</evidence>
<evidence type="ECO:0000256" key="2">
    <source>
        <dbReference type="SAM" id="SignalP"/>
    </source>
</evidence>
<keyword evidence="1" id="KW-0812">Transmembrane</keyword>
<evidence type="ECO:0008006" key="5">
    <source>
        <dbReference type="Google" id="ProtNLM"/>
    </source>
</evidence>
<feature type="signal peptide" evidence="2">
    <location>
        <begin position="1"/>
        <end position="23"/>
    </location>
</feature>
<keyword evidence="1" id="KW-0472">Membrane</keyword>
<proteinExistence type="predicted"/>
<reference evidence="4" key="1">
    <citation type="journal article" date="2019" name="Int. J. Syst. Evol. Microbiol.">
        <title>The Global Catalogue of Microorganisms (GCM) 10K type strain sequencing project: providing services to taxonomists for standard genome sequencing and annotation.</title>
        <authorList>
            <consortium name="The Broad Institute Genomics Platform"/>
            <consortium name="The Broad Institute Genome Sequencing Center for Infectious Disease"/>
            <person name="Wu L."/>
            <person name="Ma J."/>
        </authorList>
    </citation>
    <scope>NUCLEOTIDE SEQUENCE [LARGE SCALE GENOMIC DNA]</scope>
    <source>
        <strain evidence="4">NCAIM B.01391</strain>
    </source>
</reference>
<name>A0ABW0J0G3_9HYPH</name>
<dbReference type="Proteomes" id="UP001596053">
    <property type="component" value="Unassembled WGS sequence"/>
</dbReference>
<feature type="chain" id="PRO_5045653334" description="Lectin-like protein BA14k" evidence="2">
    <location>
        <begin position="24"/>
        <end position="105"/>
    </location>
</feature>
<feature type="transmembrane region" description="Helical" evidence="1">
    <location>
        <begin position="33"/>
        <end position="53"/>
    </location>
</feature>
<comment type="caution">
    <text evidence="3">The sequence shown here is derived from an EMBL/GenBank/DDBJ whole genome shotgun (WGS) entry which is preliminary data.</text>
</comment>
<keyword evidence="1" id="KW-1133">Transmembrane helix</keyword>
<gene>
    <name evidence="3" type="ORF">ACFPOB_26450</name>
</gene>
<accession>A0ABW0J0G3</accession>
<keyword evidence="2" id="KW-0732">Signal</keyword>
<sequence length="105" mass="10894">MTRTKKSFAAALAALAIGASVFATSDAEARPRYRGAAIGAGIVGALALGALAAGAASGPAYGYYDGGYAPAYAYGPGPVRRCHLVDRVNYYGEYVGTRRVCRTYY</sequence>
<evidence type="ECO:0000313" key="3">
    <source>
        <dbReference type="EMBL" id="MFC5423095.1"/>
    </source>
</evidence>
<dbReference type="EMBL" id="JBHSLW010000060">
    <property type="protein sequence ID" value="MFC5423095.1"/>
    <property type="molecule type" value="Genomic_DNA"/>
</dbReference>
<protein>
    <recommendedName>
        <fullName evidence="5">Lectin-like protein BA14k</fullName>
    </recommendedName>
</protein>
<organism evidence="3 4">
    <name type="scientific">Bosea eneae</name>
    <dbReference type="NCBI Taxonomy" id="151454"/>
    <lineage>
        <taxon>Bacteria</taxon>
        <taxon>Pseudomonadati</taxon>
        <taxon>Pseudomonadota</taxon>
        <taxon>Alphaproteobacteria</taxon>
        <taxon>Hyphomicrobiales</taxon>
        <taxon>Boseaceae</taxon>
        <taxon>Bosea</taxon>
    </lineage>
</organism>
<evidence type="ECO:0000256" key="1">
    <source>
        <dbReference type="SAM" id="Phobius"/>
    </source>
</evidence>
<dbReference type="RefSeq" id="WP_377801288.1">
    <property type="nucleotide sequence ID" value="NZ_JBHSLW010000060.1"/>
</dbReference>
<keyword evidence="4" id="KW-1185">Reference proteome</keyword>